<protein>
    <recommendedName>
        <fullName evidence="3">Transposase</fullName>
    </recommendedName>
</protein>
<keyword evidence="2" id="KW-1185">Reference proteome</keyword>
<dbReference type="Proteomes" id="UP001595969">
    <property type="component" value="Unassembled WGS sequence"/>
</dbReference>
<evidence type="ECO:0008006" key="3">
    <source>
        <dbReference type="Google" id="ProtNLM"/>
    </source>
</evidence>
<organism evidence="1 2">
    <name type="scientific">Enterococcus lemanii</name>
    <dbReference type="NCBI Taxonomy" id="1159752"/>
    <lineage>
        <taxon>Bacteria</taxon>
        <taxon>Bacillati</taxon>
        <taxon>Bacillota</taxon>
        <taxon>Bacilli</taxon>
        <taxon>Lactobacillales</taxon>
        <taxon>Enterococcaceae</taxon>
        <taxon>Enterococcus</taxon>
    </lineage>
</organism>
<evidence type="ECO:0000313" key="2">
    <source>
        <dbReference type="Proteomes" id="UP001595969"/>
    </source>
</evidence>
<sequence>MQLLRIALGAVLIQNEYGFSDKETVMQIQENLSFAEITRFVN</sequence>
<reference evidence="2" key="1">
    <citation type="journal article" date="2019" name="Int. J. Syst. Evol. Microbiol.">
        <title>The Global Catalogue of Microorganisms (GCM) 10K type strain sequencing project: providing services to taxonomists for standard genome sequencing and annotation.</title>
        <authorList>
            <consortium name="The Broad Institute Genomics Platform"/>
            <consortium name="The Broad Institute Genome Sequencing Center for Infectious Disease"/>
            <person name="Wu L."/>
            <person name="Ma J."/>
        </authorList>
    </citation>
    <scope>NUCLEOTIDE SEQUENCE [LARGE SCALE GENOMIC DNA]</scope>
    <source>
        <strain evidence="2">CGMCC 1.19032</strain>
    </source>
</reference>
<name>A0ABV9MSB6_9ENTE</name>
<dbReference type="RefSeq" id="WP_275581413.1">
    <property type="nucleotide sequence ID" value="NZ_JAFBFD010000040.1"/>
</dbReference>
<proteinExistence type="predicted"/>
<comment type="caution">
    <text evidence="1">The sequence shown here is derived from an EMBL/GenBank/DDBJ whole genome shotgun (WGS) entry which is preliminary data.</text>
</comment>
<gene>
    <name evidence="1" type="ORF">ACFO5I_03955</name>
</gene>
<accession>A0ABV9MSB6</accession>
<dbReference type="EMBL" id="JBHSGS010000020">
    <property type="protein sequence ID" value="MFC4718896.1"/>
    <property type="molecule type" value="Genomic_DNA"/>
</dbReference>
<evidence type="ECO:0000313" key="1">
    <source>
        <dbReference type="EMBL" id="MFC4718896.1"/>
    </source>
</evidence>